<keyword evidence="1" id="KW-1133">Transmembrane helix</keyword>
<keyword evidence="3" id="KW-1185">Reference proteome</keyword>
<keyword evidence="1" id="KW-0812">Transmembrane</keyword>
<gene>
    <name evidence="2" type="ORF">PG999_010231</name>
</gene>
<dbReference type="EMBL" id="JAQQWP010000009">
    <property type="protein sequence ID" value="KAK8099857.1"/>
    <property type="molecule type" value="Genomic_DNA"/>
</dbReference>
<feature type="transmembrane region" description="Helical" evidence="1">
    <location>
        <begin position="15"/>
        <end position="38"/>
    </location>
</feature>
<evidence type="ECO:0000313" key="2">
    <source>
        <dbReference type="EMBL" id="KAK8099857.1"/>
    </source>
</evidence>
<protein>
    <submittedName>
        <fullName evidence="2">Uncharacterized protein</fullName>
    </submittedName>
</protein>
<keyword evidence="1" id="KW-0472">Membrane</keyword>
<comment type="caution">
    <text evidence="2">The sequence shown here is derived from an EMBL/GenBank/DDBJ whole genome shotgun (WGS) entry which is preliminary data.</text>
</comment>
<proteinExistence type="predicted"/>
<sequence>MADTDSSEHLSNNAIIALAIGIPSVLLSSATLFIAWRAKKDVTTFSKKLKSYLGMSRCHP</sequence>
<dbReference type="Proteomes" id="UP001392437">
    <property type="component" value="Unassembled WGS sequence"/>
</dbReference>
<evidence type="ECO:0000256" key="1">
    <source>
        <dbReference type="SAM" id="Phobius"/>
    </source>
</evidence>
<evidence type="ECO:0000313" key="3">
    <source>
        <dbReference type="Proteomes" id="UP001392437"/>
    </source>
</evidence>
<accession>A0AAW0QAW8</accession>
<dbReference type="AlphaFoldDB" id="A0AAW0QAW8"/>
<reference evidence="2 3" key="1">
    <citation type="submission" date="2023-01" db="EMBL/GenBank/DDBJ databases">
        <title>Analysis of 21 Apiospora genomes using comparative genomics revels a genus with tremendous synthesis potential of carbohydrate active enzymes and secondary metabolites.</title>
        <authorList>
            <person name="Sorensen T."/>
        </authorList>
    </citation>
    <scope>NUCLEOTIDE SEQUENCE [LARGE SCALE GENOMIC DNA]</scope>
    <source>
        <strain evidence="2 3">CBS 117206</strain>
    </source>
</reference>
<organism evidence="2 3">
    <name type="scientific">Apiospora kogelbergensis</name>
    <dbReference type="NCBI Taxonomy" id="1337665"/>
    <lineage>
        <taxon>Eukaryota</taxon>
        <taxon>Fungi</taxon>
        <taxon>Dikarya</taxon>
        <taxon>Ascomycota</taxon>
        <taxon>Pezizomycotina</taxon>
        <taxon>Sordariomycetes</taxon>
        <taxon>Xylariomycetidae</taxon>
        <taxon>Amphisphaeriales</taxon>
        <taxon>Apiosporaceae</taxon>
        <taxon>Apiospora</taxon>
    </lineage>
</organism>
<name>A0AAW0QAW8_9PEZI</name>